<protein>
    <submittedName>
        <fullName evidence="4">Uncharacterized protein</fullName>
    </submittedName>
</protein>
<sequence length="667" mass="69206">MALRCYADGPAVALSKRCAAYGNEGRLQGLAVAHEFGPGAFLVVLTRFASKVEDFISRSQAAGRQQQARTAWLVAQQRLEQEAADCEAGLVGWLEGGSIAAAELHSSASGDCSAEPSGGSSNAPAADQLLLGPDASDALQGAVAAAAAAASLLSEPGGGAAAAGPAVLLAVEEHVKEAGHTLANQLAAAEDGARRLLSGARQQFAAACRPPGGDSSASLQDRVLLLCAQHPLAAPACTAQLLEQAAEAQACHSRAMQERRTAWSAFQAGTLSRQQQPLEQPGAESSHSRGAQLVLEPFSPAEPPLELVSSGSGSSQAGEGSECLAADGTDDGWSSEEHAVFVWERRLCMAPGGGGEAALLRQLAALLPGRTPLQVRAHERWHKEGSRLWGAVTQGEAGWRQEQAVFVAAAEALLSESEAGCLAAADALVLHLEAVATSLLSAAALDHQRAVRGEQQASELEHRWASAAAAADQQAARRRAAADQRCRLKQLLAEHRHRQETQAAAALAAEQAAAAAAAREAAAAAAAGKQRVQLRQQLVAARGARRQLEQQQRQAAEQRRQAALEQLRRQVAPAVPRDAARAMAATQSSAAAAAALGRQHGLFAGALGFTADQVLQDQRFKVYEVLRALSLHSTAAGRLAIAAARPAHPLRADTLTSEQRQGMAGLG</sequence>
<dbReference type="Proteomes" id="UP000008141">
    <property type="component" value="Unassembled WGS sequence"/>
</dbReference>
<dbReference type="eggNOG" id="ENOG502R8GH">
    <property type="taxonomic scope" value="Eukaryota"/>
</dbReference>
<feature type="region of interest" description="Disordered" evidence="3">
    <location>
        <begin position="302"/>
        <end position="332"/>
    </location>
</feature>
<keyword evidence="5" id="KW-1185">Reference proteome</keyword>
<accession>E1Z7B4</accession>
<dbReference type="PANTHER" id="PTHR21549">
    <property type="entry name" value="MUTATED IN BLADDER CANCER 1"/>
    <property type="match status" value="1"/>
</dbReference>
<evidence type="ECO:0000256" key="3">
    <source>
        <dbReference type="SAM" id="MobiDB-lite"/>
    </source>
</evidence>
<dbReference type="InterPro" id="IPR039902">
    <property type="entry name" value="CCDC148/CCDC112"/>
</dbReference>
<dbReference type="InParanoid" id="E1Z7B4"/>
<dbReference type="OrthoDB" id="544488at2759"/>
<name>E1Z7B4_CHLVA</name>
<gene>
    <name evidence="4" type="ORF">CHLNCDRAFT_141909</name>
</gene>
<reference evidence="4 5" key="1">
    <citation type="journal article" date="2010" name="Plant Cell">
        <title>The Chlorella variabilis NC64A genome reveals adaptation to photosymbiosis, coevolution with viruses, and cryptic sex.</title>
        <authorList>
            <person name="Blanc G."/>
            <person name="Duncan G."/>
            <person name="Agarkova I."/>
            <person name="Borodovsky M."/>
            <person name="Gurnon J."/>
            <person name="Kuo A."/>
            <person name="Lindquist E."/>
            <person name="Lucas S."/>
            <person name="Pangilinan J."/>
            <person name="Polle J."/>
            <person name="Salamov A."/>
            <person name="Terry A."/>
            <person name="Yamada T."/>
            <person name="Dunigan D.D."/>
            <person name="Grigoriev I.V."/>
            <person name="Claverie J.M."/>
            <person name="Van Etten J.L."/>
        </authorList>
    </citation>
    <scope>NUCLEOTIDE SEQUENCE [LARGE SCALE GENOMIC DNA]</scope>
    <source>
        <strain evidence="4 5">NC64A</strain>
    </source>
</reference>
<feature type="compositionally biased region" description="Low complexity" evidence="3">
    <location>
        <begin position="309"/>
        <end position="321"/>
    </location>
</feature>
<dbReference type="AlphaFoldDB" id="E1Z7B4"/>
<evidence type="ECO:0000256" key="2">
    <source>
        <dbReference type="SAM" id="Coils"/>
    </source>
</evidence>
<evidence type="ECO:0000256" key="1">
    <source>
        <dbReference type="ARBA" id="ARBA00023054"/>
    </source>
</evidence>
<dbReference type="GeneID" id="17357544"/>
<dbReference type="EMBL" id="GL433838">
    <property type="protein sequence ID" value="EFN57888.1"/>
    <property type="molecule type" value="Genomic_DNA"/>
</dbReference>
<keyword evidence="1 2" id="KW-0175">Coiled coil</keyword>
<dbReference type="KEGG" id="cvr:CHLNCDRAFT_141909"/>
<evidence type="ECO:0000313" key="4">
    <source>
        <dbReference type="EMBL" id="EFN57888.1"/>
    </source>
</evidence>
<dbReference type="PANTHER" id="PTHR21549:SF1">
    <property type="entry name" value="COILED-COIL DOMAIN-CONTAINING PROTEIN 148"/>
    <property type="match status" value="1"/>
</dbReference>
<dbReference type="RefSeq" id="XP_005849990.1">
    <property type="nucleotide sequence ID" value="XM_005849928.1"/>
</dbReference>
<evidence type="ECO:0000313" key="5">
    <source>
        <dbReference type="Proteomes" id="UP000008141"/>
    </source>
</evidence>
<organism evidence="5">
    <name type="scientific">Chlorella variabilis</name>
    <name type="common">Green alga</name>
    <dbReference type="NCBI Taxonomy" id="554065"/>
    <lineage>
        <taxon>Eukaryota</taxon>
        <taxon>Viridiplantae</taxon>
        <taxon>Chlorophyta</taxon>
        <taxon>core chlorophytes</taxon>
        <taxon>Trebouxiophyceae</taxon>
        <taxon>Chlorellales</taxon>
        <taxon>Chlorellaceae</taxon>
        <taxon>Chlorella clade</taxon>
        <taxon>Chlorella</taxon>
    </lineage>
</organism>
<proteinExistence type="predicted"/>
<feature type="coiled-coil region" evidence="2">
    <location>
        <begin position="531"/>
        <end position="568"/>
    </location>
</feature>